<dbReference type="Pfam" id="PF07494">
    <property type="entry name" value="Reg_prop"/>
    <property type="match status" value="2"/>
</dbReference>
<proteinExistence type="predicted"/>
<dbReference type="EMBL" id="FNAN01000020">
    <property type="protein sequence ID" value="SDG57718.1"/>
    <property type="molecule type" value="Genomic_DNA"/>
</dbReference>
<accession>A0A1G7VDS9</accession>
<reference evidence="5" key="1">
    <citation type="submission" date="2016-10" db="EMBL/GenBank/DDBJ databases">
        <authorList>
            <person name="Varghese N."/>
            <person name="Submissions S."/>
        </authorList>
    </citation>
    <scope>NUCLEOTIDE SEQUENCE [LARGE SCALE GENOMIC DNA]</scope>
    <source>
        <strain evidence="5">DSM 25329</strain>
    </source>
</reference>
<dbReference type="STRING" id="659014.SAMN04487996_12042"/>
<dbReference type="RefSeq" id="WP_090156416.1">
    <property type="nucleotide sequence ID" value="NZ_FNAN01000020.1"/>
</dbReference>
<evidence type="ECO:0000259" key="2">
    <source>
        <dbReference type="Pfam" id="PF06580"/>
    </source>
</evidence>
<keyword evidence="5" id="KW-1185">Reference proteome</keyword>
<dbReference type="PANTHER" id="PTHR34220">
    <property type="entry name" value="SENSOR HISTIDINE KINASE YPDA"/>
    <property type="match status" value="1"/>
</dbReference>
<dbReference type="Gene3D" id="2.60.40.10">
    <property type="entry name" value="Immunoglobulins"/>
    <property type="match status" value="1"/>
</dbReference>
<dbReference type="InterPro" id="IPR011047">
    <property type="entry name" value="Quinoprotein_ADH-like_sf"/>
</dbReference>
<feature type="domain" description="Two component regulator three Y" evidence="3">
    <location>
        <begin position="685"/>
        <end position="747"/>
    </location>
</feature>
<dbReference type="Pfam" id="PF06580">
    <property type="entry name" value="His_kinase"/>
    <property type="match status" value="1"/>
</dbReference>
<protein>
    <submittedName>
        <fullName evidence="4">Y_Y_Y domain-containing protein</fullName>
    </submittedName>
</protein>
<dbReference type="Pfam" id="PF07495">
    <property type="entry name" value="Y_Y_Y"/>
    <property type="match status" value="1"/>
</dbReference>
<feature type="transmembrane region" description="Helical" evidence="1">
    <location>
        <begin position="756"/>
        <end position="773"/>
    </location>
</feature>
<dbReference type="OrthoDB" id="900814at2"/>
<keyword evidence="1" id="KW-0812">Transmembrane</keyword>
<keyword evidence="1" id="KW-0472">Membrane</keyword>
<evidence type="ECO:0000313" key="5">
    <source>
        <dbReference type="Proteomes" id="UP000198748"/>
    </source>
</evidence>
<dbReference type="AlphaFoldDB" id="A0A1G7VDS9"/>
<name>A0A1G7VDS9_9BACT</name>
<dbReference type="InterPro" id="IPR050640">
    <property type="entry name" value="Bact_2-comp_sensor_kinase"/>
</dbReference>
<dbReference type="GO" id="GO:0000155">
    <property type="term" value="F:phosphorelay sensor kinase activity"/>
    <property type="evidence" value="ECO:0007669"/>
    <property type="project" value="InterPro"/>
</dbReference>
<evidence type="ECO:0000259" key="3">
    <source>
        <dbReference type="Pfam" id="PF07495"/>
    </source>
</evidence>
<dbReference type="PANTHER" id="PTHR34220:SF7">
    <property type="entry name" value="SENSOR HISTIDINE KINASE YPDA"/>
    <property type="match status" value="1"/>
</dbReference>
<dbReference type="InterPro" id="IPR011123">
    <property type="entry name" value="Y_Y_Y"/>
</dbReference>
<dbReference type="InterPro" id="IPR010559">
    <property type="entry name" value="Sig_transdc_His_kin_internal"/>
</dbReference>
<dbReference type="Proteomes" id="UP000198748">
    <property type="component" value="Unassembled WGS sequence"/>
</dbReference>
<dbReference type="Gene3D" id="2.130.10.10">
    <property type="entry name" value="YVTN repeat-like/Quinoprotein amine dehydrogenase"/>
    <property type="match status" value="2"/>
</dbReference>
<dbReference type="SUPFAM" id="SSF50998">
    <property type="entry name" value="Quinoprotein alcohol dehydrogenase-like"/>
    <property type="match status" value="1"/>
</dbReference>
<sequence>MVRPLNLCLLLLWFVLSMRVQHVHAQLADYNVQLLDEGDQIRTSNILKMVKDIHGFLWMLSPRYIQRFDGQNLKRFDIDGEDLLDIVADHDGKIWVSTQSTIRRFVSDSRGFQRLRINGPLPTKFNVMQVSTQNQVWIISGKGLFAYDKPTDTFVHQPIPGLADTQFYRKIFQKSGDEFFIGNTHILFAYNTNTRKVRSIPFNAVSAIAPFSGDILWVTDARLQTFELDFRTGSSSPIQADKFQPRPESNFMEISAVAPLGSDNYLVSTSKGCFRYNRKSGLFHKAVLYHYGSELANNEIYTSYFDQDKTLWMLGQQGIIFFKPLQHTISWLRSFNRKGMDWNNNIRALTGDNQGNIWMATSAGLSRLSLKDGTVKSFHASNSRSAAFQFPSIQGIVYDGKNLILGPGAGGVVLFDPGSETFRKPVYPPSQPALSTKASQDYIYSIVPLSNGNMLVLGDLSCYLLERNTYKISELAFTGSNFILQTAAQDHAGKIWVGTYKGLLLLDQKFKTLAMDTTMTPSKLVTSLLVRNDSTAWAGSVGLFEVTRRGDRLTRRAILPELANQQITMLFQDKTGQIWIGADDGFYRYDAGSKKLEWFDIWDNVQNKQLNPNSLFQAGDGNLYLGGNNGLNYFRPELIGAQRKDLTVLVTSVKINQNDSLYQGRPLELSWNQNTVEIQFVTTYFQNASKVKYRYRLAGLDDGWIYHGNNNIVRFSSLAPGHYRFDLQASLDGISWHASRQAVVFSILSPIWKRPWFFLLAAVMILAVINLLFKIRVAAVRKQQAAVFALQSKANELEKEKAMAMYESLKQQLNPHFLFNSLTSLDSLIWLDAAKASTFLDGLSRIYRYILKNREKELVPLKEEISFAQNYIALQSTRFGSGLIVDTAVPETMGNFRIAPVTIQNLIENAIKHNIISDDAPLVIRIYTEGQHLVVSNNVQKKNFVETSNKQGLIHLVNLYSFLSPVAVQIIETPDDFVIKLPLV</sequence>
<keyword evidence="1" id="KW-1133">Transmembrane helix</keyword>
<feature type="domain" description="Signal transduction histidine kinase internal region" evidence="2">
    <location>
        <begin position="806"/>
        <end position="881"/>
    </location>
</feature>
<dbReference type="InterPro" id="IPR011110">
    <property type="entry name" value="Reg_prop"/>
</dbReference>
<dbReference type="SUPFAM" id="SSF63829">
    <property type="entry name" value="Calcium-dependent phosphotriesterase"/>
    <property type="match status" value="1"/>
</dbReference>
<dbReference type="InterPro" id="IPR015943">
    <property type="entry name" value="WD40/YVTN_repeat-like_dom_sf"/>
</dbReference>
<dbReference type="InterPro" id="IPR013783">
    <property type="entry name" value="Ig-like_fold"/>
</dbReference>
<evidence type="ECO:0000313" key="4">
    <source>
        <dbReference type="EMBL" id="SDG57718.1"/>
    </source>
</evidence>
<gene>
    <name evidence="4" type="ORF">SAMN04487996_12042</name>
</gene>
<dbReference type="GO" id="GO:0016020">
    <property type="term" value="C:membrane"/>
    <property type="evidence" value="ECO:0007669"/>
    <property type="project" value="InterPro"/>
</dbReference>
<organism evidence="4 5">
    <name type="scientific">Dyadobacter soli</name>
    <dbReference type="NCBI Taxonomy" id="659014"/>
    <lineage>
        <taxon>Bacteria</taxon>
        <taxon>Pseudomonadati</taxon>
        <taxon>Bacteroidota</taxon>
        <taxon>Cytophagia</taxon>
        <taxon>Cytophagales</taxon>
        <taxon>Spirosomataceae</taxon>
        <taxon>Dyadobacter</taxon>
    </lineage>
</organism>
<evidence type="ECO:0000256" key="1">
    <source>
        <dbReference type="SAM" id="Phobius"/>
    </source>
</evidence>